<dbReference type="InterPro" id="IPR050251">
    <property type="entry name" value="HpcH-HpaI_aldolase"/>
</dbReference>
<dbReference type="EMBL" id="NWUF01000038">
    <property type="protein sequence ID" value="PCE39981.1"/>
    <property type="molecule type" value="Genomic_DNA"/>
</dbReference>
<dbReference type="KEGG" id="rdi:CMV14_09935"/>
<dbReference type="PANTHER" id="PTHR30502:SF0">
    <property type="entry name" value="PHOSPHOENOLPYRUVATE CARBOXYLASE FAMILY PROTEIN"/>
    <property type="match status" value="1"/>
</dbReference>
<keyword evidence="3" id="KW-0456">Lyase</keyword>
<dbReference type="GO" id="GO:0046872">
    <property type="term" value="F:metal ion binding"/>
    <property type="evidence" value="ECO:0007669"/>
    <property type="project" value="UniProtKB-KW"/>
</dbReference>
<dbReference type="InterPro" id="IPR005000">
    <property type="entry name" value="Aldolase/citrate-lyase_domain"/>
</dbReference>
<dbReference type="InterPro" id="IPR015813">
    <property type="entry name" value="Pyrv/PenolPyrv_kinase-like_dom"/>
</dbReference>
<keyword evidence="2" id="KW-0479">Metal-binding</keyword>
<dbReference type="SUPFAM" id="SSF51621">
    <property type="entry name" value="Phosphoenolpyruvate/pyruvate domain"/>
    <property type="match status" value="1"/>
</dbReference>
<accession>A0A2A4FRF0</accession>
<evidence type="ECO:0000256" key="3">
    <source>
        <dbReference type="ARBA" id="ARBA00023239"/>
    </source>
</evidence>
<comment type="similarity">
    <text evidence="1">Belongs to the HpcH/HpaI aldolase family.</text>
</comment>
<proteinExistence type="inferred from homology"/>
<dbReference type="Proteomes" id="UP000218934">
    <property type="component" value="Unassembled WGS sequence"/>
</dbReference>
<dbReference type="GO" id="GO:0005737">
    <property type="term" value="C:cytoplasm"/>
    <property type="evidence" value="ECO:0007669"/>
    <property type="project" value="TreeGrafter"/>
</dbReference>
<evidence type="ECO:0000313" key="5">
    <source>
        <dbReference type="EMBL" id="PCE39981.1"/>
    </source>
</evidence>
<gene>
    <name evidence="5" type="ORF">COO09_22550</name>
</gene>
<dbReference type="PANTHER" id="PTHR30502">
    <property type="entry name" value="2-KETO-3-DEOXY-L-RHAMNONATE ALDOLASE"/>
    <property type="match status" value="1"/>
</dbReference>
<sequence length="246" mass="25414">MTVQCGIFLKTTSPHIVEVLGTCGLDFAVVDAEHAPFDRAAIDLMILAGRAAGLPIFVRVPDDRHSTLLSALDMGAAGLLVPHVDSAAQAAEIVRNTRFSTGQRGYSGGPRYAGYGSLGMAEALRRGDEAVILAQIESGLAVEECEAIAATPGIDGVFIGRSDLSLSIGEASASTPAVIAATRRIIAAGIAANKRVGMFVASPEEGAKFAPLGADWFVIGSDQSILRQGARNVAAFATQQKKGHAA</sequence>
<evidence type="ECO:0000313" key="6">
    <source>
        <dbReference type="Proteomes" id="UP000218934"/>
    </source>
</evidence>
<dbReference type="Pfam" id="PF03328">
    <property type="entry name" value="HpcH_HpaI"/>
    <property type="match status" value="1"/>
</dbReference>
<keyword evidence="6" id="KW-1185">Reference proteome</keyword>
<evidence type="ECO:0000259" key="4">
    <source>
        <dbReference type="Pfam" id="PF03328"/>
    </source>
</evidence>
<dbReference type="Gene3D" id="3.20.20.60">
    <property type="entry name" value="Phosphoenolpyruvate-binding domains"/>
    <property type="match status" value="1"/>
</dbReference>
<evidence type="ECO:0000256" key="2">
    <source>
        <dbReference type="ARBA" id="ARBA00022723"/>
    </source>
</evidence>
<feature type="domain" description="HpcH/HpaI aldolase/citrate lyase" evidence="4">
    <location>
        <begin position="4"/>
        <end position="225"/>
    </location>
</feature>
<evidence type="ECO:0000256" key="1">
    <source>
        <dbReference type="ARBA" id="ARBA00005568"/>
    </source>
</evidence>
<dbReference type="GO" id="GO:0016832">
    <property type="term" value="F:aldehyde-lyase activity"/>
    <property type="evidence" value="ECO:0007669"/>
    <property type="project" value="TreeGrafter"/>
</dbReference>
<name>A0A2A4FRF0_9SPHN</name>
<comment type="caution">
    <text evidence="5">The sequence shown here is derived from an EMBL/GenBank/DDBJ whole genome shotgun (WGS) entry which is preliminary data.</text>
</comment>
<reference evidence="5 6" key="1">
    <citation type="submission" date="2017-09" db="EMBL/GenBank/DDBJ databases">
        <title>The Catabolism of 3,6-Dichlorosalicylic acid is Initiated by the Cytochrome P450 Monooxygenase DsmABC in Rhizorhabdus dicambivorans Ndbn-20.</title>
        <authorList>
            <person name="Na L."/>
        </authorList>
    </citation>
    <scope>NUCLEOTIDE SEQUENCE [LARGE SCALE GENOMIC DNA]</scope>
    <source>
        <strain evidence="5 6">Ndbn-20m</strain>
    </source>
</reference>
<dbReference type="InterPro" id="IPR040442">
    <property type="entry name" value="Pyrv_kinase-like_dom_sf"/>
</dbReference>
<organism evidence="5 6">
    <name type="scientific">Rhizorhabdus dicambivorans</name>
    <dbReference type="NCBI Taxonomy" id="1850238"/>
    <lineage>
        <taxon>Bacteria</taxon>
        <taxon>Pseudomonadati</taxon>
        <taxon>Pseudomonadota</taxon>
        <taxon>Alphaproteobacteria</taxon>
        <taxon>Sphingomonadales</taxon>
        <taxon>Sphingomonadaceae</taxon>
        <taxon>Rhizorhabdus</taxon>
    </lineage>
</organism>
<protein>
    <submittedName>
        <fullName evidence="5">Aldolase</fullName>
    </submittedName>
</protein>
<dbReference type="AlphaFoldDB" id="A0A2A4FRF0"/>
<dbReference type="OrthoDB" id="9802624at2"/>